<dbReference type="EMBL" id="SMAO01000006">
    <property type="protein sequence ID" value="TCT20203.1"/>
    <property type="molecule type" value="Genomic_DNA"/>
</dbReference>
<keyword evidence="1" id="KW-1133">Transmembrane helix</keyword>
<feature type="transmembrane region" description="Helical" evidence="1">
    <location>
        <begin position="36"/>
        <end position="62"/>
    </location>
</feature>
<dbReference type="RefSeq" id="WP_132977600.1">
    <property type="nucleotide sequence ID" value="NZ_SMAO01000006.1"/>
</dbReference>
<organism evidence="3 4">
    <name type="scientific">Thiobaca trueperi</name>
    <dbReference type="NCBI Taxonomy" id="127458"/>
    <lineage>
        <taxon>Bacteria</taxon>
        <taxon>Pseudomonadati</taxon>
        <taxon>Pseudomonadota</taxon>
        <taxon>Gammaproteobacteria</taxon>
        <taxon>Chromatiales</taxon>
        <taxon>Chromatiaceae</taxon>
        <taxon>Thiobaca</taxon>
    </lineage>
</organism>
<protein>
    <submittedName>
        <fullName evidence="3">Phospholipid/cholesterol/gamma-HCH transport system substrate-binding protein</fullName>
    </submittedName>
</protein>
<sequence length="373" mass="40494">MSIGEDRPVNRLERLYSPPEIGAPGKRQAQAQRRDLLLAGLFVLAMILVILGALALLLPGLFGRTYRVDAYFLNATGLDAGIQVIQEGYVIGLVERVTPVFPGRDDTAMHCPSPPVDVPPRHPKLPCFRATLRLKDGWPVPRDSVAQLGAAGLLKGDAIKIRPGLASDLLADGAILDAQGREPDLMAQVGKLTTTIKTLVDETIAPALVSLRNQIQTIETLIGAGGDQSENRERLAGAFENLRDLSARLKEAVDPQAIAAILGSVRETTDNLKRITGELRGAAPGIQRAVSQYGDLAVDLRGLVQDNRPALQQTLDETQMLLQDLSSALTPILTNIEDTTRNLSALSRELRNDPKSLLKSREAEDRTPWLKDR</sequence>
<dbReference type="Proteomes" id="UP000295717">
    <property type="component" value="Unassembled WGS sequence"/>
</dbReference>
<dbReference type="PANTHER" id="PTHR33371:SF4">
    <property type="entry name" value="INTERMEMBRANE PHOSPHOLIPID TRANSPORT SYSTEM BINDING PROTEIN MLAD"/>
    <property type="match status" value="1"/>
</dbReference>
<dbReference type="AlphaFoldDB" id="A0A4R3MZM0"/>
<name>A0A4R3MZM0_9GAMM</name>
<keyword evidence="1" id="KW-0472">Membrane</keyword>
<evidence type="ECO:0000259" key="2">
    <source>
        <dbReference type="Pfam" id="PF02470"/>
    </source>
</evidence>
<comment type="caution">
    <text evidence="3">The sequence shown here is derived from an EMBL/GenBank/DDBJ whole genome shotgun (WGS) entry which is preliminary data.</text>
</comment>
<reference evidence="3 4" key="1">
    <citation type="submission" date="2019-03" db="EMBL/GenBank/DDBJ databases">
        <title>Genomic Encyclopedia of Type Strains, Phase IV (KMG-IV): sequencing the most valuable type-strain genomes for metagenomic binning, comparative biology and taxonomic classification.</title>
        <authorList>
            <person name="Goeker M."/>
        </authorList>
    </citation>
    <scope>NUCLEOTIDE SEQUENCE [LARGE SCALE GENOMIC DNA]</scope>
    <source>
        <strain evidence="3 4">DSM 13587</strain>
    </source>
</reference>
<feature type="domain" description="Mce/MlaD" evidence="2">
    <location>
        <begin position="64"/>
        <end position="164"/>
    </location>
</feature>
<accession>A0A4R3MZM0</accession>
<dbReference type="PANTHER" id="PTHR33371">
    <property type="entry name" value="INTERMEMBRANE PHOSPHOLIPID TRANSPORT SYSTEM BINDING PROTEIN MLAD-RELATED"/>
    <property type="match status" value="1"/>
</dbReference>
<dbReference type="OrthoDB" id="6193911at2"/>
<keyword evidence="1" id="KW-0812">Transmembrane</keyword>
<dbReference type="Pfam" id="PF02470">
    <property type="entry name" value="MlaD"/>
    <property type="match status" value="1"/>
</dbReference>
<proteinExistence type="predicted"/>
<evidence type="ECO:0000256" key="1">
    <source>
        <dbReference type="SAM" id="Phobius"/>
    </source>
</evidence>
<dbReference type="InterPro" id="IPR052336">
    <property type="entry name" value="MlaD_Phospholipid_Transporter"/>
</dbReference>
<dbReference type="InterPro" id="IPR003399">
    <property type="entry name" value="Mce/MlaD"/>
</dbReference>
<keyword evidence="4" id="KW-1185">Reference proteome</keyword>
<evidence type="ECO:0000313" key="3">
    <source>
        <dbReference type="EMBL" id="TCT20203.1"/>
    </source>
</evidence>
<gene>
    <name evidence="3" type="ORF">EDC35_106130</name>
</gene>
<evidence type="ECO:0000313" key="4">
    <source>
        <dbReference type="Proteomes" id="UP000295717"/>
    </source>
</evidence>